<dbReference type="EMBL" id="JBJQND010000013">
    <property type="protein sequence ID" value="KAL3856261.1"/>
    <property type="molecule type" value="Genomic_DNA"/>
</dbReference>
<evidence type="ECO:0000259" key="1">
    <source>
        <dbReference type="PROSITE" id="PS50206"/>
    </source>
</evidence>
<reference evidence="2 3" key="1">
    <citation type="submission" date="2024-11" db="EMBL/GenBank/DDBJ databases">
        <title>Chromosome-level genome assembly of the freshwater bivalve Anodonta woodiana.</title>
        <authorList>
            <person name="Chen X."/>
        </authorList>
    </citation>
    <scope>NUCLEOTIDE SEQUENCE [LARGE SCALE GENOMIC DNA]</scope>
    <source>
        <strain evidence="2">MN2024</strain>
        <tissue evidence="2">Gills</tissue>
    </source>
</reference>
<feature type="domain" description="Rhodanese" evidence="1">
    <location>
        <begin position="56"/>
        <end position="161"/>
    </location>
</feature>
<dbReference type="Pfam" id="PF00581">
    <property type="entry name" value="Rhodanese"/>
    <property type="match status" value="1"/>
</dbReference>
<keyword evidence="3" id="KW-1185">Reference proteome</keyword>
<dbReference type="SMART" id="SM00450">
    <property type="entry name" value="RHOD"/>
    <property type="match status" value="1"/>
</dbReference>
<dbReference type="InterPro" id="IPR036873">
    <property type="entry name" value="Rhodanese-like_dom_sf"/>
</dbReference>
<dbReference type="AlphaFoldDB" id="A0ABD3V5H3"/>
<dbReference type="InterPro" id="IPR001763">
    <property type="entry name" value="Rhodanese-like_dom"/>
</dbReference>
<evidence type="ECO:0000313" key="2">
    <source>
        <dbReference type="EMBL" id="KAL3856261.1"/>
    </source>
</evidence>
<sequence>MAEEEDHSLAMKLAISAISTKFPSVKNISTAKLHSWLGGEKAIHDVNLQDGPETHPVGQLFVLDTRSTNEYCVSHIPEAVQVDYAAKAEEILKNVPQLNTDTKANVVCYCSVGYRSSVVADKLDKYFQQQASEQNKEKNVSVYNLEGSLFKWANEGRPMMDCNDQATKYAHPFNSVFGKLLKKEIIKGNL</sequence>
<dbReference type="PROSITE" id="PS50206">
    <property type="entry name" value="RHODANESE_3"/>
    <property type="match status" value="1"/>
</dbReference>
<organism evidence="2 3">
    <name type="scientific">Sinanodonta woodiana</name>
    <name type="common">Chinese pond mussel</name>
    <name type="synonym">Anodonta woodiana</name>
    <dbReference type="NCBI Taxonomy" id="1069815"/>
    <lineage>
        <taxon>Eukaryota</taxon>
        <taxon>Metazoa</taxon>
        <taxon>Spiralia</taxon>
        <taxon>Lophotrochozoa</taxon>
        <taxon>Mollusca</taxon>
        <taxon>Bivalvia</taxon>
        <taxon>Autobranchia</taxon>
        <taxon>Heteroconchia</taxon>
        <taxon>Palaeoheterodonta</taxon>
        <taxon>Unionida</taxon>
        <taxon>Unionoidea</taxon>
        <taxon>Unionidae</taxon>
        <taxon>Unioninae</taxon>
        <taxon>Sinanodonta</taxon>
    </lineage>
</organism>
<comment type="caution">
    <text evidence="2">The sequence shown here is derived from an EMBL/GenBank/DDBJ whole genome shotgun (WGS) entry which is preliminary data.</text>
</comment>
<evidence type="ECO:0000313" key="3">
    <source>
        <dbReference type="Proteomes" id="UP001634394"/>
    </source>
</evidence>
<dbReference type="CDD" id="cd00158">
    <property type="entry name" value="RHOD"/>
    <property type="match status" value="1"/>
</dbReference>
<protein>
    <recommendedName>
        <fullName evidence="1">Rhodanese domain-containing protein</fullName>
    </recommendedName>
</protein>
<gene>
    <name evidence="2" type="ORF">ACJMK2_011035</name>
</gene>
<accession>A0ABD3V5H3</accession>
<dbReference type="Proteomes" id="UP001634394">
    <property type="component" value="Unassembled WGS sequence"/>
</dbReference>
<dbReference type="Gene3D" id="3.40.250.10">
    <property type="entry name" value="Rhodanese-like domain"/>
    <property type="match status" value="1"/>
</dbReference>
<proteinExistence type="predicted"/>
<name>A0ABD3V5H3_SINWO</name>
<dbReference type="SUPFAM" id="SSF52821">
    <property type="entry name" value="Rhodanese/Cell cycle control phosphatase"/>
    <property type="match status" value="1"/>
</dbReference>